<feature type="domain" description="PUL" evidence="1">
    <location>
        <begin position="7"/>
        <end position="54"/>
    </location>
</feature>
<gene>
    <name evidence="2" type="ORF">BC938DRAFT_473524</name>
</gene>
<name>A0A433Q403_9FUNG</name>
<comment type="caution">
    <text evidence="2">The sequence shown here is derived from an EMBL/GenBank/DDBJ whole genome shotgun (WGS) entry which is preliminary data.</text>
</comment>
<dbReference type="EMBL" id="RBNJ01015860">
    <property type="protein sequence ID" value="RUS24478.1"/>
    <property type="molecule type" value="Genomic_DNA"/>
</dbReference>
<evidence type="ECO:0000313" key="3">
    <source>
        <dbReference type="Proteomes" id="UP000274822"/>
    </source>
</evidence>
<dbReference type="AlphaFoldDB" id="A0A433Q403"/>
<dbReference type="Pfam" id="PF08324">
    <property type="entry name" value="PUL"/>
    <property type="match status" value="1"/>
</dbReference>
<dbReference type="Proteomes" id="UP000274822">
    <property type="component" value="Unassembled WGS sequence"/>
</dbReference>
<evidence type="ECO:0000259" key="1">
    <source>
        <dbReference type="Pfam" id="PF08324"/>
    </source>
</evidence>
<organism evidence="2 3">
    <name type="scientific">Jimgerdemannia flammicorona</name>
    <dbReference type="NCBI Taxonomy" id="994334"/>
    <lineage>
        <taxon>Eukaryota</taxon>
        <taxon>Fungi</taxon>
        <taxon>Fungi incertae sedis</taxon>
        <taxon>Mucoromycota</taxon>
        <taxon>Mucoromycotina</taxon>
        <taxon>Endogonomycetes</taxon>
        <taxon>Endogonales</taxon>
        <taxon>Endogonaceae</taxon>
        <taxon>Jimgerdemannia</taxon>
    </lineage>
</organism>
<reference evidence="2 3" key="1">
    <citation type="journal article" date="2018" name="New Phytol.">
        <title>Phylogenomics of Endogonaceae and evolution of mycorrhizas within Mucoromycota.</title>
        <authorList>
            <person name="Chang Y."/>
            <person name="Desiro A."/>
            <person name="Na H."/>
            <person name="Sandor L."/>
            <person name="Lipzen A."/>
            <person name="Clum A."/>
            <person name="Barry K."/>
            <person name="Grigoriev I.V."/>
            <person name="Martin F.M."/>
            <person name="Stajich J.E."/>
            <person name="Smith M.E."/>
            <person name="Bonito G."/>
            <person name="Spatafora J.W."/>
        </authorList>
    </citation>
    <scope>NUCLEOTIDE SEQUENCE [LARGE SCALE GENOMIC DNA]</scope>
    <source>
        <strain evidence="2 3">AD002</strain>
    </source>
</reference>
<dbReference type="InterPro" id="IPR013535">
    <property type="entry name" value="PUL_dom"/>
</dbReference>
<proteinExistence type="predicted"/>
<keyword evidence="3" id="KW-1185">Reference proteome</keyword>
<protein>
    <recommendedName>
        <fullName evidence="1">PUL domain-containing protein</fullName>
    </recommendedName>
</protein>
<dbReference type="InterPro" id="IPR011989">
    <property type="entry name" value="ARM-like"/>
</dbReference>
<dbReference type="Gene3D" id="1.25.10.10">
    <property type="entry name" value="Leucine-rich Repeat Variant"/>
    <property type="match status" value="1"/>
</dbReference>
<evidence type="ECO:0000313" key="2">
    <source>
        <dbReference type="EMBL" id="RUS24478.1"/>
    </source>
</evidence>
<accession>A0A433Q403</accession>
<sequence length="117" mass="12707">MAKNEQQEYKTRMDEDAALQTIGALIEFLKVENDHENVYRGLVASGTLVRLFPELSQLRDCVQCWCSGGSGDPGSCASAAQCANEAGKRREGAAGGWGDYPVVPVKQYLGFTIVLSY</sequence>